<dbReference type="GO" id="GO:0006516">
    <property type="term" value="P:glycoprotein catabolic process"/>
    <property type="evidence" value="ECO:0007669"/>
    <property type="project" value="TreeGrafter"/>
</dbReference>
<dbReference type="InterPro" id="IPR013783">
    <property type="entry name" value="Ig-like_fold"/>
</dbReference>
<evidence type="ECO:0000259" key="7">
    <source>
        <dbReference type="Pfam" id="PF00703"/>
    </source>
</evidence>
<evidence type="ECO:0000256" key="5">
    <source>
        <dbReference type="ARBA" id="ARBA00023295"/>
    </source>
</evidence>
<dbReference type="AlphaFoldDB" id="A0A1T4TCS6"/>
<organism evidence="9 10">
    <name type="scientific">Marinactinospora thermotolerans DSM 45154</name>
    <dbReference type="NCBI Taxonomy" id="1122192"/>
    <lineage>
        <taxon>Bacteria</taxon>
        <taxon>Bacillati</taxon>
        <taxon>Actinomycetota</taxon>
        <taxon>Actinomycetes</taxon>
        <taxon>Streptosporangiales</taxon>
        <taxon>Nocardiopsidaceae</taxon>
        <taxon>Marinactinospora</taxon>
    </lineage>
</organism>
<feature type="domain" description="Beta-mannosidase-like galactose-binding" evidence="8">
    <location>
        <begin position="34"/>
        <end position="193"/>
    </location>
</feature>
<feature type="region of interest" description="Disordered" evidence="6">
    <location>
        <begin position="547"/>
        <end position="569"/>
    </location>
</feature>
<evidence type="ECO:0000256" key="4">
    <source>
        <dbReference type="ARBA" id="ARBA00022801"/>
    </source>
</evidence>
<protein>
    <recommendedName>
        <fullName evidence="3">beta-mannosidase</fullName>
        <ecNumber evidence="3">3.2.1.25</ecNumber>
    </recommendedName>
</protein>
<evidence type="ECO:0000313" key="9">
    <source>
        <dbReference type="EMBL" id="SKA38131.1"/>
    </source>
</evidence>
<comment type="catalytic activity">
    <reaction evidence="1">
        <text>Hydrolysis of terminal, non-reducing beta-D-mannose residues in beta-D-mannosides.</text>
        <dbReference type="EC" id="3.2.1.25"/>
    </reaction>
</comment>
<sequence>MADHVPLDRNWTVRAVAPAHPPEELAAAVTAPGGVPATVPGCVHTDLLAAGLIDDPYLDDNETRLGWIGRSDWCYTTVLPGVEDVAALARAERIDLVCAGLDTVAELRLDGRLVGRTANMHRSYRFDVTAGVRAGARELAVTFGSAYRYAEGLRERLGHRPAAYAEPFQFIRKMACNFGWDWGPTLVTAGIWQPIGLHAWSTARLAGVRPEITVASRPGGRAVGLVRLHVEVERSDAGGGVPLTLTARIAGQEREVAVAPGRNRAEVEVEVPAPRLWWPRGHGDQPLYDLELSLGGDGGELDTWRRRVGFRTVELDTRPDAHGTPFAFRINGETVLVKGANWIPDDCFPARVTRERYAERIDQAVGANMNLLRIWGGGRYESSDFYELCDERGVLVWQDFLFACAAYPEEEPIAGEVEAEAREVVVRLAAHPSLVLWNGNNENIWGHEDWGWKEELAGRSWGEGYYLDLLPRIVAELDPTRPYWPGSPYSGRSDVHPNDPDHGPMHIWDVWNRRDYTGYLDYRPRFVAEFGFQAPPAHATLRAAVGDDPLAPDSPGVRHHQKAEDGDGKLARGLAPHFGAVKGFDDWHYLTQVNQARAISLGVEHFRAQWPLCTGAVVWQLNDCWPVTSWSAVDGAGRPKPLWYALRRAYRDRLVTVQADPGRAGLSVVVCNDTALRWEGGVRMARRGLDGAVVAEAEAGFRIGPRGVLRLAVPDAVARAGDPARELVTVDVVAGEETDRAWWFFAEDVELALPEPDYEVGTEVGDGVTRVSVTARSLLRDVTLFADRLDGAARVSDALVTLLPGESHTFVVEGVSGLDARRVAAPPVLRCVNEALGGRGAGATL</sequence>
<evidence type="ECO:0000313" key="10">
    <source>
        <dbReference type="Proteomes" id="UP000190637"/>
    </source>
</evidence>
<evidence type="ECO:0000256" key="6">
    <source>
        <dbReference type="SAM" id="MobiDB-lite"/>
    </source>
</evidence>
<dbReference type="InterPro" id="IPR008979">
    <property type="entry name" value="Galactose-bd-like_sf"/>
</dbReference>
<evidence type="ECO:0000256" key="1">
    <source>
        <dbReference type="ARBA" id="ARBA00000829"/>
    </source>
</evidence>
<dbReference type="Gene3D" id="2.60.40.10">
    <property type="entry name" value="Immunoglobulins"/>
    <property type="match status" value="1"/>
</dbReference>
<dbReference type="SUPFAM" id="SSF49303">
    <property type="entry name" value="beta-Galactosidase/glucuronidase domain"/>
    <property type="match status" value="1"/>
</dbReference>
<keyword evidence="5" id="KW-0326">Glycosidase</keyword>
<dbReference type="GO" id="GO:0005975">
    <property type="term" value="P:carbohydrate metabolic process"/>
    <property type="evidence" value="ECO:0007669"/>
    <property type="project" value="InterPro"/>
</dbReference>
<evidence type="ECO:0000256" key="2">
    <source>
        <dbReference type="ARBA" id="ARBA00007401"/>
    </source>
</evidence>
<dbReference type="Gene3D" id="3.20.20.80">
    <property type="entry name" value="Glycosidases"/>
    <property type="match status" value="1"/>
</dbReference>
<dbReference type="InterPro" id="IPR036156">
    <property type="entry name" value="Beta-gal/glucu_dom_sf"/>
</dbReference>
<gene>
    <name evidence="9" type="ORF">SAMN02745673_04794</name>
</gene>
<comment type="similarity">
    <text evidence="2">Belongs to the glycosyl hydrolase 2 family.</text>
</comment>
<dbReference type="Proteomes" id="UP000190637">
    <property type="component" value="Unassembled WGS sequence"/>
</dbReference>
<dbReference type="Pfam" id="PF00703">
    <property type="entry name" value="Glyco_hydro_2"/>
    <property type="match status" value="1"/>
</dbReference>
<proteinExistence type="inferred from homology"/>
<dbReference type="EMBL" id="FUWS01000018">
    <property type="protein sequence ID" value="SKA38131.1"/>
    <property type="molecule type" value="Genomic_DNA"/>
</dbReference>
<dbReference type="InterPro" id="IPR017853">
    <property type="entry name" value="GH"/>
</dbReference>
<keyword evidence="4" id="KW-0378">Hydrolase</keyword>
<accession>A0A1T4TCS6</accession>
<dbReference type="InterPro" id="IPR050887">
    <property type="entry name" value="Beta-mannosidase_GH2"/>
</dbReference>
<dbReference type="STRING" id="1122192.SAMN02745673_04794"/>
<dbReference type="Pfam" id="PF22666">
    <property type="entry name" value="Glyco_hydro_2_N2"/>
    <property type="match status" value="1"/>
</dbReference>
<dbReference type="SUPFAM" id="SSF49785">
    <property type="entry name" value="Galactose-binding domain-like"/>
    <property type="match status" value="1"/>
</dbReference>
<evidence type="ECO:0000259" key="8">
    <source>
        <dbReference type="Pfam" id="PF22666"/>
    </source>
</evidence>
<feature type="domain" description="Glycoside hydrolase family 2 immunoglobulin-like beta-sandwich" evidence="7">
    <location>
        <begin position="249"/>
        <end position="311"/>
    </location>
</feature>
<dbReference type="GO" id="GO:0004567">
    <property type="term" value="F:beta-mannosidase activity"/>
    <property type="evidence" value="ECO:0007669"/>
    <property type="project" value="UniProtKB-EC"/>
</dbReference>
<dbReference type="PANTHER" id="PTHR43730:SF1">
    <property type="entry name" value="BETA-MANNOSIDASE"/>
    <property type="match status" value="1"/>
</dbReference>
<dbReference type="EC" id="3.2.1.25" evidence="3"/>
<dbReference type="InterPro" id="IPR006102">
    <property type="entry name" value="Ig-like_GH2"/>
</dbReference>
<dbReference type="OrthoDB" id="9762066at2"/>
<dbReference type="RefSeq" id="WP_078764009.1">
    <property type="nucleotide sequence ID" value="NZ_FUWS01000018.1"/>
</dbReference>
<reference evidence="9 10" key="1">
    <citation type="submission" date="2017-02" db="EMBL/GenBank/DDBJ databases">
        <authorList>
            <person name="Peterson S.W."/>
        </authorList>
    </citation>
    <scope>NUCLEOTIDE SEQUENCE [LARGE SCALE GENOMIC DNA]</scope>
    <source>
        <strain evidence="9 10">DSM 45154</strain>
    </source>
</reference>
<dbReference type="Gene3D" id="2.60.120.260">
    <property type="entry name" value="Galactose-binding domain-like"/>
    <property type="match status" value="1"/>
</dbReference>
<keyword evidence="10" id="KW-1185">Reference proteome</keyword>
<evidence type="ECO:0000256" key="3">
    <source>
        <dbReference type="ARBA" id="ARBA00012754"/>
    </source>
</evidence>
<dbReference type="PANTHER" id="PTHR43730">
    <property type="entry name" value="BETA-MANNOSIDASE"/>
    <property type="match status" value="1"/>
</dbReference>
<dbReference type="InterPro" id="IPR054593">
    <property type="entry name" value="Beta-mannosidase-like_N2"/>
</dbReference>
<name>A0A1T4TCS6_9ACTN</name>
<dbReference type="FunFam" id="3.20.20.80:FF:000050">
    <property type="entry name" value="Beta-mannosidase B"/>
    <property type="match status" value="1"/>
</dbReference>
<dbReference type="SUPFAM" id="SSF51445">
    <property type="entry name" value="(Trans)glycosidases"/>
    <property type="match status" value="1"/>
</dbReference>